<comment type="caution">
    <text evidence="1">The sequence shown here is derived from an EMBL/GenBank/DDBJ whole genome shotgun (WGS) entry which is preliminary data.</text>
</comment>
<name>W6U1T7_ECHGR</name>
<proteinExistence type="predicted"/>
<reference evidence="1 2" key="1">
    <citation type="journal article" date="2013" name="Nat. Genet.">
        <title>The genome of the hydatid tapeworm Echinococcus granulosus.</title>
        <authorList>
            <person name="Zheng H."/>
            <person name="Zhang W."/>
            <person name="Zhang L."/>
            <person name="Zhang Z."/>
            <person name="Li J."/>
            <person name="Lu G."/>
            <person name="Zhu Y."/>
            <person name="Wang Y."/>
            <person name="Huang Y."/>
            <person name="Liu J."/>
            <person name="Kang H."/>
            <person name="Chen J."/>
            <person name="Wang L."/>
            <person name="Chen A."/>
            <person name="Yu S."/>
            <person name="Gao Z."/>
            <person name="Jin L."/>
            <person name="Gu W."/>
            <person name="Wang Z."/>
            <person name="Zhao L."/>
            <person name="Shi B."/>
            <person name="Wen H."/>
            <person name="Lin R."/>
            <person name="Jones M.K."/>
            <person name="Brejova B."/>
            <person name="Vinar T."/>
            <person name="Zhao G."/>
            <person name="McManus D.P."/>
            <person name="Chen Z."/>
            <person name="Zhou Y."/>
            <person name="Wang S."/>
        </authorList>
    </citation>
    <scope>NUCLEOTIDE SEQUENCE [LARGE SCALE GENOMIC DNA]</scope>
</reference>
<dbReference type="GeneID" id="36345860"/>
<evidence type="ECO:0000313" key="1">
    <source>
        <dbReference type="EMBL" id="EUB55003.1"/>
    </source>
</evidence>
<protein>
    <submittedName>
        <fullName evidence="1">Uncharacterized protein</fullName>
    </submittedName>
</protein>
<accession>W6U1T7</accession>
<organism evidence="1 2">
    <name type="scientific">Echinococcus granulosus</name>
    <name type="common">Hydatid tapeworm</name>
    <dbReference type="NCBI Taxonomy" id="6210"/>
    <lineage>
        <taxon>Eukaryota</taxon>
        <taxon>Metazoa</taxon>
        <taxon>Spiralia</taxon>
        <taxon>Lophotrochozoa</taxon>
        <taxon>Platyhelminthes</taxon>
        <taxon>Cestoda</taxon>
        <taxon>Eucestoda</taxon>
        <taxon>Cyclophyllidea</taxon>
        <taxon>Taeniidae</taxon>
        <taxon>Echinococcus</taxon>
        <taxon>Echinococcus granulosus group</taxon>
    </lineage>
</organism>
<evidence type="ECO:0000313" key="2">
    <source>
        <dbReference type="Proteomes" id="UP000019149"/>
    </source>
</evidence>
<dbReference type="Proteomes" id="UP000019149">
    <property type="component" value="Unassembled WGS sequence"/>
</dbReference>
<keyword evidence="2" id="KW-1185">Reference proteome</keyword>
<dbReference type="KEGG" id="egl:EGR_10145"/>
<dbReference type="CTD" id="36345860"/>
<dbReference type="EMBL" id="APAU02000193">
    <property type="protein sequence ID" value="EUB55003.1"/>
    <property type="molecule type" value="Genomic_DNA"/>
</dbReference>
<sequence length="72" mass="8493">MKRALIELFPKHCMIHLDDILILMNFKCTIFLNKNDVLLYSNVAEQLCTITSTLRLMTQHKYLKFLIKGDHV</sequence>
<dbReference type="RefSeq" id="XP_024346199.1">
    <property type="nucleotide sequence ID" value="XM_024499394.1"/>
</dbReference>
<dbReference type="AlphaFoldDB" id="W6U1T7"/>
<gene>
    <name evidence="1" type="ORF">EGR_10145</name>
</gene>